<comment type="caution">
    <text evidence="2">The sequence shown here is derived from an EMBL/GenBank/DDBJ whole genome shotgun (WGS) entry which is preliminary data.</text>
</comment>
<evidence type="ECO:0000256" key="1">
    <source>
        <dbReference type="SAM" id="MobiDB-lite"/>
    </source>
</evidence>
<dbReference type="PROSITE" id="PS51257">
    <property type="entry name" value="PROKAR_LIPOPROTEIN"/>
    <property type="match status" value="1"/>
</dbReference>
<dbReference type="GeneID" id="96258671"/>
<evidence type="ECO:0008006" key="4">
    <source>
        <dbReference type="Google" id="ProtNLM"/>
    </source>
</evidence>
<organism evidence="2 3">
    <name type="scientific">Streptomyces smyrnaeus</name>
    <dbReference type="NCBI Taxonomy" id="1387713"/>
    <lineage>
        <taxon>Bacteria</taxon>
        <taxon>Bacillati</taxon>
        <taxon>Actinomycetota</taxon>
        <taxon>Actinomycetes</taxon>
        <taxon>Kitasatosporales</taxon>
        <taxon>Streptomycetaceae</taxon>
        <taxon>Streptomyces</taxon>
    </lineage>
</organism>
<accession>A0ABS3XSJ9</accession>
<gene>
    <name evidence="2" type="ORF">JW613_08635</name>
</gene>
<feature type="region of interest" description="Disordered" evidence="1">
    <location>
        <begin position="27"/>
        <end position="62"/>
    </location>
</feature>
<proteinExistence type="predicted"/>
<dbReference type="EMBL" id="JAFFZM010000004">
    <property type="protein sequence ID" value="MBO8198372.1"/>
    <property type="molecule type" value="Genomic_DNA"/>
</dbReference>
<protein>
    <recommendedName>
        <fullName evidence="4">Lipoprotein</fullName>
    </recommendedName>
</protein>
<keyword evidence="3" id="KW-1185">Reference proteome</keyword>
<dbReference type="Proteomes" id="UP000721954">
    <property type="component" value="Unassembled WGS sequence"/>
</dbReference>
<reference evidence="2 3" key="1">
    <citation type="submission" date="2021-02" db="EMBL/GenBank/DDBJ databases">
        <title>Streptomyces spirodelae sp. nov., isolated from duckweed.</title>
        <authorList>
            <person name="Saimee Y."/>
            <person name="Duangmal K."/>
        </authorList>
    </citation>
    <scope>NUCLEOTIDE SEQUENCE [LARGE SCALE GENOMIC DNA]</scope>
    <source>
        <strain evidence="2 3">DSM 42105</strain>
    </source>
</reference>
<evidence type="ECO:0000313" key="2">
    <source>
        <dbReference type="EMBL" id="MBO8198372.1"/>
    </source>
</evidence>
<dbReference type="RefSeq" id="WP_209210108.1">
    <property type="nucleotide sequence ID" value="NZ_JAFFZM010000004.1"/>
</dbReference>
<name>A0ABS3XSJ9_9ACTN</name>
<sequence>MSHEPRKAVVAAVALSFAATLLVGCSSSGDDDAANGARKKTPETSGGDHTPENTRSARPPLGKAALKKALLRKGEVKGVDVEPLPGDEATARLALAGGGAKPAACSPLVHMAAHTSVPAPESRGSVTTSRDDGLVTSVGLLGHREGDAAKIVADVEAAVNKCTGGFRDESGSYQDVVPLPDPTEGDEGVSYSMKSTVDGQRMPLTFTVVRSGSTLAIFFGTNLIEPDKTEPAPEVVRAQLAKLPD</sequence>
<evidence type="ECO:0000313" key="3">
    <source>
        <dbReference type="Proteomes" id="UP000721954"/>
    </source>
</evidence>